<dbReference type="PANTHER" id="PTHR30336:SF4">
    <property type="entry name" value="ENVELOPE BIOGENESIS FACTOR ELYC"/>
    <property type="match status" value="1"/>
</dbReference>
<dbReference type="NCBIfam" id="NF007794">
    <property type="entry name" value="PRK10494.1"/>
    <property type="match status" value="1"/>
</dbReference>
<reference evidence="4" key="1">
    <citation type="journal article" date="2019" name="Int. J. Syst. Evol. Microbiol.">
        <title>The Global Catalogue of Microorganisms (GCM) 10K type strain sequencing project: providing services to taxonomists for standard genome sequencing and annotation.</title>
        <authorList>
            <consortium name="The Broad Institute Genomics Platform"/>
            <consortium name="The Broad Institute Genome Sequencing Center for Infectious Disease"/>
            <person name="Wu L."/>
            <person name="Ma J."/>
        </authorList>
    </citation>
    <scope>NUCLEOTIDE SEQUENCE [LARGE SCALE GENOMIC DNA]</scope>
    <source>
        <strain evidence="4">CCUG 54939</strain>
    </source>
</reference>
<proteinExistence type="predicted"/>
<dbReference type="EMBL" id="JBHSAF010000014">
    <property type="protein sequence ID" value="MFC3913808.1"/>
    <property type="molecule type" value="Genomic_DNA"/>
</dbReference>
<dbReference type="InterPro" id="IPR051599">
    <property type="entry name" value="Cell_Envelope_Assoc"/>
</dbReference>
<dbReference type="PANTHER" id="PTHR30336">
    <property type="entry name" value="INNER MEMBRANE PROTEIN, PROBABLE PERMEASE"/>
    <property type="match status" value="1"/>
</dbReference>
<dbReference type="RefSeq" id="WP_377152216.1">
    <property type="nucleotide sequence ID" value="NZ_JBHSAF010000014.1"/>
</dbReference>
<dbReference type="InterPro" id="IPR003848">
    <property type="entry name" value="DUF218"/>
</dbReference>
<evidence type="ECO:0000313" key="3">
    <source>
        <dbReference type="EMBL" id="MFC3913808.1"/>
    </source>
</evidence>
<dbReference type="Proteomes" id="UP001595692">
    <property type="component" value="Unassembled WGS sequence"/>
</dbReference>
<keyword evidence="1" id="KW-0812">Transmembrane</keyword>
<feature type="domain" description="DUF218" evidence="2">
    <location>
        <begin position="79"/>
        <end position="242"/>
    </location>
</feature>
<gene>
    <name evidence="3" type="primary">elyC</name>
    <name evidence="3" type="ORF">ACFOSS_10065</name>
</gene>
<dbReference type="CDD" id="cd06259">
    <property type="entry name" value="YdcF-like"/>
    <property type="match status" value="1"/>
</dbReference>
<name>A0ABV8CNY4_9GAMM</name>
<feature type="transmembrane region" description="Helical" evidence="1">
    <location>
        <begin position="7"/>
        <end position="31"/>
    </location>
</feature>
<evidence type="ECO:0000313" key="4">
    <source>
        <dbReference type="Proteomes" id="UP001595692"/>
    </source>
</evidence>
<dbReference type="Pfam" id="PF02698">
    <property type="entry name" value="DUF218"/>
    <property type="match status" value="1"/>
</dbReference>
<keyword evidence="1" id="KW-0472">Membrane</keyword>
<protein>
    <submittedName>
        <fullName evidence="3">Envelope biogenesis factor ElyC</fullName>
    </submittedName>
</protein>
<organism evidence="3 4">
    <name type="scientific">Pseudaeromonas sharmana</name>
    <dbReference type="NCBI Taxonomy" id="328412"/>
    <lineage>
        <taxon>Bacteria</taxon>
        <taxon>Pseudomonadati</taxon>
        <taxon>Pseudomonadota</taxon>
        <taxon>Gammaproteobacteria</taxon>
        <taxon>Aeromonadales</taxon>
        <taxon>Aeromonadaceae</taxon>
        <taxon>Pseudaeromonas</taxon>
    </lineage>
</organism>
<evidence type="ECO:0000256" key="1">
    <source>
        <dbReference type="SAM" id="Phobius"/>
    </source>
</evidence>
<accession>A0ABV8CNY4</accession>
<keyword evidence="1" id="KW-1133">Transmembrane helix</keyword>
<keyword evidence="4" id="KW-1185">Reference proteome</keyword>
<evidence type="ECO:0000259" key="2">
    <source>
        <dbReference type="Pfam" id="PF02698"/>
    </source>
</evidence>
<feature type="transmembrane region" description="Helical" evidence="1">
    <location>
        <begin position="37"/>
        <end position="54"/>
    </location>
</feature>
<comment type="caution">
    <text evidence="3">The sequence shown here is derived from an EMBL/GenBank/DDBJ whole genome shotgun (WGS) entry which is preliminary data.</text>
</comment>
<sequence>MFWLKKWLGGLLMPLPLSILLILLGLLLLWLTRHQRWGKVLATLGLAVLLLFSLRPVSIGLLRPLEQQYPPLPRTEQVDFILVLGHGHVSDPTIPLTSQPVSNAYARILEAIDIKRHNPQAKLVLSGNISSDPLSCAEMYARIAEHYGIPRSDMILIEDAYDTQDEIDHYGAIIGQHKAALVTSASHMPRAMGLLRGVGLRVVPAPTDYMGREAQRPIPSYGYLPEGRYLMYSETALHEWIGQLWHRLRGQFKD</sequence>